<evidence type="ECO:0000259" key="3">
    <source>
        <dbReference type="Pfam" id="PF01593"/>
    </source>
</evidence>
<reference evidence="4" key="1">
    <citation type="submission" date="2025-08" db="UniProtKB">
        <authorList>
            <consortium name="Ensembl"/>
        </authorList>
    </citation>
    <scope>IDENTIFICATION</scope>
</reference>
<evidence type="ECO:0000256" key="1">
    <source>
        <dbReference type="ARBA" id="ARBA00022630"/>
    </source>
</evidence>
<dbReference type="Ensembl" id="ENSMCST00000010614.1">
    <property type="protein sequence ID" value="ENSMCSP00000010353.1"/>
    <property type="gene ID" value="ENSMCSG00000007272.1"/>
</dbReference>
<dbReference type="InterPro" id="IPR002937">
    <property type="entry name" value="Amino_oxidase"/>
</dbReference>
<keyword evidence="2" id="KW-0274">FAD</keyword>
<dbReference type="InterPro" id="IPR040174">
    <property type="entry name" value="RNLS"/>
</dbReference>
<dbReference type="GO" id="GO:0005576">
    <property type="term" value="C:extracellular region"/>
    <property type="evidence" value="ECO:0007669"/>
    <property type="project" value="TreeGrafter"/>
</dbReference>
<dbReference type="GO" id="GO:0016651">
    <property type="term" value="F:oxidoreductase activity, acting on NAD(P)H"/>
    <property type="evidence" value="ECO:0007669"/>
    <property type="project" value="InterPro"/>
</dbReference>
<evidence type="ECO:0000313" key="4">
    <source>
        <dbReference type="Ensembl" id="ENSMCSP00000010353.1"/>
    </source>
</evidence>
<dbReference type="PANTHER" id="PTHR23357">
    <property type="entry name" value="RENALASE"/>
    <property type="match status" value="1"/>
</dbReference>
<dbReference type="Proteomes" id="UP000694560">
    <property type="component" value="Unplaced"/>
</dbReference>
<reference evidence="4" key="2">
    <citation type="submission" date="2025-09" db="UniProtKB">
        <authorList>
            <consortium name="Ensembl"/>
        </authorList>
    </citation>
    <scope>IDENTIFICATION</scope>
</reference>
<name>A0A8C5TP12_9PASS</name>
<dbReference type="Gene3D" id="3.90.660.10">
    <property type="match status" value="1"/>
</dbReference>
<protein>
    <submittedName>
        <fullName evidence="4">Renalase, FAD dependent amine oxidase</fullName>
    </submittedName>
</protein>
<keyword evidence="1" id="KW-0285">Flavoprotein</keyword>
<organism evidence="4 5">
    <name type="scientific">Malurus cyaneus samueli</name>
    <dbReference type="NCBI Taxonomy" id="2593467"/>
    <lineage>
        <taxon>Eukaryota</taxon>
        <taxon>Metazoa</taxon>
        <taxon>Chordata</taxon>
        <taxon>Craniata</taxon>
        <taxon>Vertebrata</taxon>
        <taxon>Euteleostomi</taxon>
        <taxon>Archelosauria</taxon>
        <taxon>Archosauria</taxon>
        <taxon>Dinosauria</taxon>
        <taxon>Saurischia</taxon>
        <taxon>Theropoda</taxon>
        <taxon>Coelurosauria</taxon>
        <taxon>Aves</taxon>
        <taxon>Neognathae</taxon>
        <taxon>Neoaves</taxon>
        <taxon>Telluraves</taxon>
        <taxon>Australaves</taxon>
        <taxon>Passeriformes</taxon>
        <taxon>Meliphagoidea</taxon>
        <taxon>Maluridae</taxon>
        <taxon>Malurus</taxon>
    </lineage>
</organism>
<keyword evidence="5" id="KW-1185">Reference proteome</keyword>
<dbReference type="OrthoDB" id="2161133at2759"/>
<evidence type="ECO:0000256" key="2">
    <source>
        <dbReference type="ARBA" id="ARBA00022827"/>
    </source>
</evidence>
<proteinExistence type="predicted"/>
<dbReference type="AlphaFoldDB" id="A0A8C5TP12"/>
<accession>A0A8C5TP12</accession>
<dbReference type="PANTHER" id="PTHR23357:SF1">
    <property type="entry name" value="RENALASE"/>
    <property type="match status" value="1"/>
</dbReference>
<sequence>MSYTSVYTHTCVTHSYTHSPVSHTHLCHTHTCVTHTPRVTHTCVTLTCVTLTCVTHSYTHTPVSHTHTPVSHTPVYTPPYHTHLHTHTCVTPSMSHTPVSHTHCTHTVTLTCHTHKQGTPTSSNKELQHPQTRSSNILKQTILKQGAPHPQSSNILKQGTLASSEFQHPTHISLRDGRWEVSRREGPPEQFDVVILTMPVPQILQLQGDIVNMINESQKQQLECVSYSSRYALGLFYEAGTGLAVPWAACYVADNPCIRFISIDNQKRNIESPGMGPSVVVHTTVTFGSEHLDSDPAEVQQLILSHLQRIVPSLPQPSSIKFHKWRYSQVTRAVPNCPGHMILHTQPLLICGGDGFTRSNFDGCIESAMSLAEAVKPHLQQQFQSQAAKPPLDLL</sequence>
<feature type="domain" description="Amine oxidase" evidence="3">
    <location>
        <begin position="184"/>
        <end position="375"/>
    </location>
</feature>
<dbReference type="Pfam" id="PF01593">
    <property type="entry name" value="Amino_oxidase"/>
    <property type="match status" value="1"/>
</dbReference>
<evidence type="ECO:0000313" key="5">
    <source>
        <dbReference type="Proteomes" id="UP000694560"/>
    </source>
</evidence>